<sequence>MTFSQSLDSLIKIAIDNNPEIQQLQLQYEISNEKINEVGSLSNTEFGVGYFVSEPETRTGPQTFKLSVKQMFPWFGTLTARENYQNSLADVEFENLSIAKRKLALSVAKSYYKLNAIYGKQVITDKNITLLQTYEELALNAVEIDKASLVDVLKIKMRQNELIGEIQVLVENYKGELATLQQLLNTSDTITLRDYKVLSIPSDIVLNETTDSLQLHPELIKYDKLYKSVSQSEVVNQKGKNPIIGVGLDYINVAERTDMYVTDNGKDIVMPMVTLSIPVFNKSYKSKSKQHQLAQEKLLAAKQERYNQLVAVLKQNIANRNAAKIKFETQTKNIDQADKTEKILMKSYETNTLKFNDLIDVQELKLKFQLMQIDAALSYYLQTINIHYLSNNA</sequence>
<protein>
    <recommendedName>
        <fullName evidence="3">Outer membrane protein TolC</fullName>
    </recommendedName>
</protein>
<keyword evidence="2" id="KW-1185">Reference proteome</keyword>
<evidence type="ECO:0008006" key="3">
    <source>
        <dbReference type="Google" id="ProtNLM"/>
    </source>
</evidence>
<dbReference type="PANTHER" id="PTHR30203">
    <property type="entry name" value="OUTER MEMBRANE CATION EFFLUX PROTEIN"/>
    <property type="match status" value="1"/>
</dbReference>
<organism evidence="1 2">
    <name type="scientific">Neptunitalea chrysea</name>
    <dbReference type="NCBI Taxonomy" id="1647581"/>
    <lineage>
        <taxon>Bacteria</taxon>
        <taxon>Pseudomonadati</taxon>
        <taxon>Bacteroidota</taxon>
        <taxon>Flavobacteriia</taxon>
        <taxon>Flavobacteriales</taxon>
        <taxon>Flavobacteriaceae</taxon>
        <taxon>Neptunitalea</taxon>
    </lineage>
</organism>
<dbReference type="SUPFAM" id="SSF56954">
    <property type="entry name" value="Outer membrane efflux proteins (OEP)"/>
    <property type="match status" value="1"/>
</dbReference>
<dbReference type="Proteomes" id="UP001143545">
    <property type="component" value="Unassembled WGS sequence"/>
</dbReference>
<evidence type="ECO:0000313" key="2">
    <source>
        <dbReference type="Proteomes" id="UP001143545"/>
    </source>
</evidence>
<accession>A0A9W6ETL5</accession>
<dbReference type="EMBL" id="BRVP01000002">
    <property type="protein sequence ID" value="GLB51229.1"/>
    <property type="molecule type" value="Genomic_DNA"/>
</dbReference>
<dbReference type="AlphaFoldDB" id="A0A9W6ETL5"/>
<dbReference type="InterPro" id="IPR010131">
    <property type="entry name" value="MdtP/NodT-like"/>
</dbReference>
<proteinExistence type="predicted"/>
<dbReference type="GO" id="GO:0015562">
    <property type="term" value="F:efflux transmembrane transporter activity"/>
    <property type="evidence" value="ECO:0007669"/>
    <property type="project" value="InterPro"/>
</dbReference>
<gene>
    <name evidence="1" type="ORF">NBRC110019_02680</name>
</gene>
<comment type="caution">
    <text evidence="1">The sequence shown here is derived from an EMBL/GenBank/DDBJ whole genome shotgun (WGS) entry which is preliminary data.</text>
</comment>
<dbReference type="Gene3D" id="1.20.1600.10">
    <property type="entry name" value="Outer membrane efflux proteins (OEP)"/>
    <property type="match status" value="1"/>
</dbReference>
<name>A0A9W6ETL5_9FLAO</name>
<evidence type="ECO:0000313" key="1">
    <source>
        <dbReference type="EMBL" id="GLB51229.1"/>
    </source>
</evidence>
<reference evidence="1" key="1">
    <citation type="submission" date="2022-07" db="EMBL/GenBank/DDBJ databases">
        <title>Taxonomy of Novel Oxalotrophic and Methylotrophic Bacteria.</title>
        <authorList>
            <person name="Sahin N."/>
            <person name="Tani A."/>
        </authorList>
    </citation>
    <scope>NUCLEOTIDE SEQUENCE</scope>
    <source>
        <strain evidence="1">AM327</strain>
    </source>
</reference>
<dbReference type="PANTHER" id="PTHR30203:SF30">
    <property type="entry name" value="OUTER MEMBRANE PROTEIN-RELATED"/>
    <property type="match status" value="1"/>
</dbReference>